<accession>A0A5C4S5W8</accession>
<evidence type="ECO:0000256" key="7">
    <source>
        <dbReference type="RuleBase" id="RU003879"/>
    </source>
</evidence>
<dbReference type="EMBL" id="VDCI01000001">
    <property type="protein sequence ID" value="TNJ38101.1"/>
    <property type="molecule type" value="Genomic_DNA"/>
</dbReference>
<dbReference type="GO" id="GO:0022857">
    <property type="term" value="F:transmembrane transporter activity"/>
    <property type="evidence" value="ECO:0007669"/>
    <property type="project" value="InterPro"/>
</dbReference>
<comment type="subcellular location">
    <subcellularLocation>
        <location evidence="1">Cell membrane</location>
        <topology evidence="1">Single-pass membrane protein</topology>
    </subcellularLocation>
    <subcellularLocation>
        <location evidence="7">Cell membrane</location>
        <topology evidence="7">Single-pass type II membrane protein</topology>
    </subcellularLocation>
</comment>
<keyword evidence="6" id="KW-0472">Membrane</keyword>
<keyword evidence="7" id="KW-0813">Transport</keyword>
<evidence type="ECO:0000256" key="5">
    <source>
        <dbReference type="ARBA" id="ARBA00022989"/>
    </source>
</evidence>
<protein>
    <submittedName>
        <fullName evidence="9">Biopolymer transporter ExbD</fullName>
    </submittedName>
</protein>
<dbReference type="GO" id="GO:0005886">
    <property type="term" value="C:plasma membrane"/>
    <property type="evidence" value="ECO:0007669"/>
    <property type="project" value="UniProtKB-SubCell"/>
</dbReference>
<evidence type="ECO:0000256" key="8">
    <source>
        <dbReference type="SAM" id="MobiDB-lite"/>
    </source>
</evidence>
<evidence type="ECO:0000313" key="10">
    <source>
        <dbReference type="Proteomes" id="UP000309544"/>
    </source>
</evidence>
<keyword evidence="7" id="KW-0653">Protein transport</keyword>
<dbReference type="GO" id="GO:0015031">
    <property type="term" value="P:protein transport"/>
    <property type="evidence" value="ECO:0007669"/>
    <property type="project" value="UniProtKB-KW"/>
</dbReference>
<dbReference type="PANTHER" id="PTHR30558:SF3">
    <property type="entry name" value="BIOPOLYMER TRANSPORT PROTEIN EXBD-RELATED"/>
    <property type="match status" value="1"/>
</dbReference>
<dbReference type="Gene3D" id="3.30.420.270">
    <property type="match status" value="1"/>
</dbReference>
<organism evidence="9 10">
    <name type="scientific">Prosthecochloris vibrioformis</name>
    <name type="common">Chlorobium vibrioforme</name>
    <dbReference type="NCBI Taxonomy" id="1098"/>
    <lineage>
        <taxon>Bacteria</taxon>
        <taxon>Pseudomonadati</taxon>
        <taxon>Chlorobiota</taxon>
        <taxon>Chlorobiia</taxon>
        <taxon>Chlorobiales</taxon>
        <taxon>Chlorobiaceae</taxon>
        <taxon>Prosthecochloris</taxon>
    </lineage>
</organism>
<name>A0A5C4S5W8_PROVB</name>
<reference evidence="9 10" key="1">
    <citation type="submission" date="2019-05" db="EMBL/GenBank/DDBJ databases">
        <title>Draft Whole-Genome sequence of the green sulfur bacterium Prosthecochloris vibrioformis DSM 260.</title>
        <authorList>
            <person name="Meyer T.E."/>
            <person name="Kyndt J.A."/>
        </authorList>
    </citation>
    <scope>NUCLEOTIDE SEQUENCE [LARGE SCALE GENOMIC DNA]</scope>
    <source>
        <strain evidence="9 10">DSM 260</strain>
    </source>
</reference>
<evidence type="ECO:0000256" key="2">
    <source>
        <dbReference type="ARBA" id="ARBA00005811"/>
    </source>
</evidence>
<keyword evidence="4 7" id="KW-0812">Transmembrane</keyword>
<evidence type="ECO:0000256" key="3">
    <source>
        <dbReference type="ARBA" id="ARBA00022475"/>
    </source>
</evidence>
<gene>
    <name evidence="9" type="ORF">FGF68_02665</name>
</gene>
<evidence type="ECO:0000256" key="4">
    <source>
        <dbReference type="ARBA" id="ARBA00022692"/>
    </source>
</evidence>
<keyword evidence="5" id="KW-1133">Transmembrane helix</keyword>
<dbReference type="InterPro" id="IPR003400">
    <property type="entry name" value="ExbD"/>
</dbReference>
<comment type="similarity">
    <text evidence="2 7">Belongs to the ExbD/TolR family.</text>
</comment>
<dbReference type="Pfam" id="PF02472">
    <property type="entry name" value="ExbD"/>
    <property type="match status" value="1"/>
</dbReference>
<dbReference type="AlphaFoldDB" id="A0A5C4S5W8"/>
<evidence type="ECO:0000256" key="6">
    <source>
        <dbReference type="ARBA" id="ARBA00023136"/>
    </source>
</evidence>
<feature type="compositionally biased region" description="Basic and acidic residues" evidence="8">
    <location>
        <begin position="1"/>
        <end position="10"/>
    </location>
</feature>
<feature type="region of interest" description="Disordered" evidence="8">
    <location>
        <begin position="1"/>
        <end position="29"/>
    </location>
</feature>
<keyword evidence="3" id="KW-1003">Cell membrane</keyword>
<sequence length="187" mass="20685">MGSPADDSRRTVGRSSCHDTAPFPGRKSQLADVQHEALCERSYQASRDIIMLTFDEPSTSRKWPELTPMIDVIFLLLIFFMLTSRYATKTIPVDLPQAESSETPRESTIDIVIAADGSITINAEPIDASMVEHTILNIAETAKEPIVTIHADQDVGFGHFIAIMDKTRQCGISNISVATEEVKTYEQ</sequence>
<comment type="caution">
    <text evidence="9">The sequence shown here is derived from an EMBL/GenBank/DDBJ whole genome shotgun (WGS) entry which is preliminary data.</text>
</comment>
<keyword evidence="10" id="KW-1185">Reference proteome</keyword>
<evidence type="ECO:0000256" key="1">
    <source>
        <dbReference type="ARBA" id="ARBA00004162"/>
    </source>
</evidence>
<dbReference type="PANTHER" id="PTHR30558">
    <property type="entry name" value="EXBD MEMBRANE COMPONENT OF PMF-DRIVEN MACROMOLECULE IMPORT SYSTEM"/>
    <property type="match status" value="1"/>
</dbReference>
<proteinExistence type="inferred from homology"/>
<evidence type="ECO:0000313" key="9">
    <source>
        <dbReference type="EMBL" id="TNJ38101.1"/>
    </source>
</evidence>
<dbReference type="Proteomes" id="UP000309544">
    <property type="component" value="Unassembled WGS sequence"/>
</dbReference>